<sequence>MDYQMMVYYITQLQQHVQQLHHQINSLEQRLQKLEQKQGNKTNIEKLEYHFDQLKIERLDGALHIGITPEDLQSIDELSIPGQHNGSMPPIHQALDQYVQEELPEHLQALEQEYQFPLDPIYRQTLLNDMRQQLAERITHYSQDNVVPEQMNQHIMTNVKKELHTGLKQWFINKQKEQ</sequence>
<accession>A0ACC6M463</accession>
<dbReference type="Proteomes" id="UP001277972">
    <property type="component" value="Unassembled WGS sequence"/>
</dbReference>
<organism evidence="1 2">
    <name type="scientific">Gracilibacillus pellucidus</name>
    <dbReference type="NCBI Taxonomy" id="3095368"/>
    <lineage>
        <taxon>Bacteria</taxon>
        <taxon>Bacillati</taxon>
        <taxon>Bacillota</taxon>
        <taxon>Bacilli</taxon>
        <taxon>Bacillales</taxon>
        <taxon>Bacillaceae</taxon>
        <taxon>Gracilibacillus</taxon>
    </lineage>
</organism>
<name>A0ACC6M463_9BACI</name>
<keyword evidence="2" id="KW-1185">Reference proteome</keyword>
<protein>
    <submittedName>
        <fullName evidence="1">Spore germination protein GerPC</fullName>
    </submittedName>
</protein>
<reference evidence="1" key="1">
    <citation type="submission" date="2023-11" db="EMBL/GenBank/DDBJ databases">
        <title>Gracilibacillus pellucida a moderately halophilic bacterium isolated from saline soil in Xinjiang province.</title>
        <authorList>
            <person name="Zhang Z."/>
            <person name="Tan F."/>
            <person name="Wang Y."/>
            <person name="Xia M."/>
        </authorList>
    </citation>
    <scope>NUCLEOTIDE SEQUENCE</scope>
    <source>
        <strain evidence="1">S3-1-1</strain>
    </source>
</reference>
<dbReference type="EMBL" id="JAWZSR010000003">
    <property type="protein sequence ID" value="MDX8045759.1"/>
    <property type="molecule type" value="Genomic_DNA"/>
</dbReference>
<comment type="caution">
    <text evidence="1">The sequence shown here is derived from an EMBL/GenBank/DDBJ whole genome shotgun (WGS) entry which is preliminary data.</text>
</comment>
<evidence type="ECO:0000313" key="1">
    <source>
        <dbReference type="EMBL" id="MDX8045759.1"/>
    </source>
</evidence>
<gene>
    <name evidence="1" type="primary">gerPC</name>
    <name evidence="1" type="ORF">SH601_07125</name>
</gene>
<proteinExistence type="predicted"/>
<evidence type="ECO:0000313" key="2">
    <source>
        <dbReference type="Proteomes" id="UP001277972"/>
    </source>
</evidence>